<feature type="compositionally biased region" description="Polar residues" evidence="4">
    <location>
        <begin position="299"/>
        <end position="314"/>
    </location>
</feature>
<evidence type="ECO:0000313" key="8">
    <source>
        <dbReference type="Proteomes" id="UP000007241"/>
    </source>
</evidence>
<dbReference type="Proteomes" id="UP000007241">
    <property type="component" value="Unassembled WGS sequence"/>
</dbReference>
<dbReference type="InterPro" id="IPR037925">
    <property type="entry name" value="FlgE/F/G-like"/>
</dbReference>
<evidence type="ECO:0000256" key="2">
    <source>
        <dbReference type="ARBA" id="ARBA00022801"/>
    </source>
</evidence>
<dbReference type="AlphaFoldDB" id="F4NRD3"/>
<dbReference type="OMA" id="QTPMNIH"/>
<dbReference type="GO" id="GO:0005975">
    <property type="term" value="P:carbohydrate metabolic process"/>
    <property type="evidence" value="ECO:0007669"/>
    <property type="project" value="InterPro"/>
</dbReference>
<feature type="compositionally biased region" description="Low complexity" evidence="4">
    <location>
        <begin position="316"/>
        <end position="350"/>
    </location>
</feature>
<dbReference type="STRING" id="684364.F4NRD3"/>
<dbReference type="InParanoid" id="F4NRD3"/>
<dbReference type="GO" id="GO:0004553">
    <property type="term" value="F:hydrolase activity, hydrolyzing O-glycosyl compounds"/>
    <property type="evidence" value="ECO:0007669"/>
    <property type="project" value="InterPro"/>
</dbReference>
<name>F4NRD3_BATDJ</name>
<evidence type="ECO:0000256" key="1">
    <source>
        <dbReference type="ARBA" id="ARBA00022729"/>
    </source>
</evidence>
<feature type="compositionally biased region" description="Basic and acidic residues" evidence="4">
    <location>
        <begin position="273"/>
        <end position="290"/>
    </location>
</feature>
<evidence type="ECO:0000259" key="6">
    <source>
        <dbReference type="PROSITE" id="PS51762"/>
    </source>
</evidence>
<evidence type="ECO:0000313" key="7">
    <source>
        <dbReference type="EMBL" id="EGF82931.1"/>
    </source>
</evidence>
<dbReference type="EMBL" id="GL882879">
    <property type="protein sequence ID" value="EGF82931.1"/>
    <property type="molecule type" value="Genomic_DNA"/>
</dbReference>
<feature type="chain" id="PRO_5003312367" description="GH16 domain-containing protein" evidence="5">
    <location>
        <begin position="24"/>
        <end position="458"/>
    </location>
</feature>
<feature type="signal peptide" evidence="5">
    <location>
        <begin position="1"/>
        <end position="23"/>
    </location>
</feature>
<keyword evidence="2" id="KW-0378">Hydrolase</keyword>
<dbReference type="PANTHER" id="PTHR10963:SF22">
    <property type="entry name" value="GLYCOSIDASE CRH2-RELATED"/>
    <property type="match status" value="1"/>
</dbReference>
<dbReference type="InterPro" id="IPR000757">
    <property type="entry name" value="Beta-glucanase-like"/>
</dbReference>
<dbReference type="HOGENOM" id="CLU_047988_0_0_1"/>
<dbReference type="SUPFAM" id="SSF49899">
    <property type="entry name" value="Concanavalin A-like lectins/glucanases"/>
    <property type="match status" value="1"/>
</dbReference>
<feature type="region of interest" description="Disordered" evidence="4">
    <location>
        <begin position="273"/>
        <end position="350"/>
    </location>
</feature>
<dbReference type="PROSITE" id="PS51762">
    <property type="entry name" value="GH16_2"/>
    <property type="match status" value="1"/>
</dbReference>
<evidence type="ECO:0000256" key="3">
    <source>
        <dbReference type="ARBA" id="ARBA00023295"/>
    </source>
</evidence>
<keyword evidence="3" id="KW-0326">Glycosidase</keyword>
<protein>
    <recommendedName>
        <fullName evidence="6">GH16 domain-containing protein</fullName>
    </recommendedName>
</protein>
<reference evidence="7 8" key="1">
    <citation type="submission" date="2009-12" db="EMBL/GenBank/DDBJ databases">
        <title>The draft genome of Batrachochytrium dendrobatidis.</title>
        <authorList>
            <consortium name="US DOE Joint Genome Institute (JGI-PGF)"/>
            <person name="Kuo A."/>
            <person name="Salamov A."/>
            <person name="Schmutz J."/>
            <person name="Lucas S."/>
            <person name="Pitluck S."/>
            <person name="Rosenblum E."/>
            <person name="Stajich J."/>
            <person name="Eisen M."/>
            <person name="Grigoriev I.V."/>
        </authorList>
    </citation>
    <scope>NUCLEOTIDE SEQUENCE [LARGE SCALE GENOMIC DNA]</scope>
    <source>
        <strain evidence="8">JAM81 / FGSC 10211</strain>
    </source>
</reference>
<feature type="domain" description="GH16" evidence="6">
    <location>
        <begin position="39"/>
        <end position="252"/>
    </location>
</feature>
<evidence type="ECO:0000256" key="4">
    <source>
        <dbReference type="SAM" id="MobiDB-lite"/>
    </source>
</evidence>
<evidence type="ECO:0000256" key="5">
    <source>
        <dbReference type="SAM" id="SignalP"/>
    </source>
</evidence>
<dbReference type="InterPro" id="IPR050546">
    <property type="entry name" value="Glycosyl_Hydrlase_16"/>
</dbReference>
<organism evidence="7 8">
    <name type="scientific">Batrachochytrium dendrobatidis (strain JAM81 / FGSC 10211)</name>
    <name type="common">Frog chytrid fungus</name>
    <dbReference type="NCBI Taxonomy" id="684364"/>
    <lineage>
        <taxon>Eukaryota</taxon>
        <taxon>Fungi</taxon>
        <taxon>Fungi incertae sedis</taxon>
        <taxon>Chytridiomycota</taxon>
        <taxon>Chytridiomycota incertae sedis</taxon>
        <taxon>Chytridiomycetes</taxon>
        <taxon>Rhizophydiales</taxon>
        <taxon>Rhizophydiales incertae sedis</taxon>
        <taxon>Batrachochytrium</taxon>
    </lineage>
</organism>
<gene>
    <name evidence="7" type="ORF">BATDEDRAFT_84458</name>
</gene>
<dbReference type="GeneID" id="18241748"/>
<dbReference type="GO" id="GO:0005576">
    <property type="term" value="C:extracellular region"/>
    <property type="evidence" value="ECO:0000318"/>
    <property type="project" value="GO_Central"/>
</dbReference>
<accession>F4NRD3</accession>
<keyword evidence="8" id="KW-1185">Reference proteome</keyword>
<proteinExistence type="predicted"/>
<dbReference type="SUPFAM" id="SSF117143">
    <property type="entry name" value="Flagellar hook protein flgE"/>
    <property type="match status" value="1"/>
</dbReference>
<sequence>MYSLSPVFALTLLAAKLILTVMADPSTQGNCITGRITFDEKRTSKVPMHVDMPAFPPSIINIVSTDTTIDYAPQNVKFMEGGGVTLSLTKNDNATATGTRISSSRYMLYGRITARIKAVPYAGAITTFITMSESKDEIDWEMVGSETNVAQTNVFYKGIQEFGVHSTSENLTDTSQWHEYTIDWKHDSLTWSVDGTQRRKLDRTSSLSPMTPPGEYWFPTTPSRVQVSVWDAGSSPDKGTSRWGGGPIPWGSEKAISAQFEYIDIQCYNDDDQPVKKWPADASNPDRDIDTPIAPVSIPNRQVDPSPTATSTWGESLPSTWSESPSSTWSESSSSTWGESSSSTWGESLPNTWTATTTLENTNTPMTWTSSSVWPTSTWKTKPRKCKARSVWPIEKVATTSSYWVRHTTNPEPTQIVPQAPPIFSQNEPIVSAADTHHTHSMIYVAFISICVVGVMAM</sequence>
<dbReference type="Gene3D" id="2.60.120.200">
    <property type="match status" value="1"/>
</dbReference>
<dbReference type="InterPro" id="IPR013320">
    <property type="entry name" value="ConA-like_dom_sf"/>
</dbReference>
<dbReference type="RefSeq" id="XP_006675913.1">
    <property type="nucleotide sequence ID" value="XM_006675850.1"/>
</dbReference>
<dbReference type="PANTHER" id="PTHR10963">
    <property type="entry name" value="GLYCOSYL HYDROLASE-RELATED"/>
    <property type="match status" value="1"/>
</dbReference>
<dbReference type="OrthoDB" id="4781at2759"/>
<dbReference type="Pfam" id="PF00722">
    <property type="entry name" value="Glyco_hydro_16"/>
    <property type="match status" value="1"/>
</dbReference>
<keyword evidence="1 5" id="KW-0732">Signal</keyword>